<evidence type="ECO:0000313" key="3">
    <source>
        <dbReference type="Proteomes" id="UP001163255"/>
    </source>
</evidence>
<gene>
    <name evidence="2" type="ORF">NX720_23740</name>
</gene>
<feature type="compositionally biased region" description="Basic residues" evidence="1">
    <location>
        <begin position="805"/>
        <end position="819"/>
    </location>
</feature>
<feature type="compositionally biased region" description="Polar residues" evidence="1">
    <location>
        <begin position="326"/>
        <end position="349"/>
    </location>
</feature>
<feature type="compositionally biased region" description="Basic and acidic residues" evidence="1">
    <location>
        <begin position="770"/>
        <end position="783"/>
    </location>
</feature>
<evidence type="ECO:0000313" key="2">
    <source>
        <dbReference type="EMBL" id="UYM15800.1"/>
    </source>
</evidence>
<reference evidence="2" key="1">
    <citation type="submission" date="2022-10" db="EMBL/GenBank/DDBJ databases">
        <title>Completed Genome Sequence of two octocoral isolated bacterium, Endozoicomonas euniceicola EF212T and Endozoicomonas gorgoniicola PS125T.</title>
        <authorList>
            <person name="Chiou Y.-J."/>
            <person name="Chen Y.-H."/>
        </authorList>
    </citation>
    <scope>NUCLEOTIDE SEQUENCE</scope>
    <source>
        <strain evidence="2">EF212</strain>
    </source>
</reference>
<accession>A0ABY6GSR4</accession>
<evidence type="ECO:0000256" key="1">
    <source>
        <dbReference type="SAM" id="MobiDB-lite"/>
    </source>
</evidence>
<dbReference type="Proteomes" id="UP001163255">
    <property type="component" value="Chromosome"/>
</dbReference>
<feature type="compositionally biased region" description="Basic and acidic residues" evidence="1">
    <location>
        <begin position="359"/>
        <end position="371"/>
    </location>
</feature>
<keyword evidence="3" id="KW-1185">Reference proteome</keyword>
<sequence>MSTFFSTILPHSFYNGFCRVALPLLLFLPAPGLNASLQHFSHERPDLYLLFAPLLALSFRTYSSITHPPEQIPLKAFLQSSLIPPTVPPERQADLRQQLSHLANKNREDTNIDQTRDISKSLTLYSSVISGQYRIVLPQLDRDQLSIGAKIAESVLDHGLRLILSVLSLSDISTLLYQPPASLTSAAGGGDGDDGDDNEWFREDFQPTDFIFFIYPQKQRTALQLTLKDILSSRLQHKLRLLTTLRRKLKYAEDDNLKKIYRDRIMVIQADCDDLESELRAYSDSDAVSCVPTYYSELNQPLAYYLSQLSSVMPILPDELPGDVPETTQQTIGQQNDRPSQKQENTSNQKPDEYQPNEQDDHCDDKNDPPEKGNAPSKQTVEMSYNEKLEAFLDIPEEDFLEVDGSLKLQLYDNFLNFSRQPSRTKKIMAKATFTWFKNRNREEARKLFMQAYTLSQSEADDNFDPDDQVLAWLMMHKYKKLLDGTSEDAEADEQELHNYFRRPVEQANPEVMPLLIMYYSGELSGIRSSIDLEWYLALLDKFESFNSNYHLLYFFPVSFTALDRIRWGYLKDIAYVSLDPTRMTYLEANFCYILMSFMIEWNEGKNSNNKCLNVFPYEKYYKHTVKAVKTLRQDFKESQSFSENTYNFTIKHYKAIAEKKILGKLPSDQDLFSKIFFYQLCAIYERKKNEKFKKRGIASKQKVLSWYQKAAKYSPELWHHIYQEARKIGKTDLVIEAAEKLHHYWLSRSPLVADYWEERLKSLSNQSSRETESITKTVREAESTTPARILVETLTSDESAPPARVRKARKSNKKRPYRAAKATPGKQSQEEEQTQAQAEDYDSDAEKPVKIISPMDIEALPKASIKVGTGRGNIADISQSDDQWQTKTSKKPIKPFEKVYHKNWNEKVYSIIRKVNMYRKANSPKDEYDLYLTLLHGTSGSMVGIERIWEEMGWLLLHQFDDVFALQAVREDLRKAALDTAFKAKDNYFLPVIASYLGLDEMNSVLSPEEFYKSVLSTLSNEHFESTSRKVEFIHRLRSLASSVAHSFSLAVMASPRNKKLRELARGWYKAKSDLVTQEDTLTIIQQNLPDQ</sequence>
<dbReference type="RefSeq" id="WP_262597996.1">
    <property type="nucleotide sequence ID" value="NZ_CP103300.1"/>
</dbReference>
<protein>
    <submittedName>
        <fullName evidence="2">Uncharacterized protein</fullName>
    </submittedName>
</protein>
<organism evidence="2 3">
    <name type="scientific">Endozoicomonas euniceicola</name>
    <dbReference type="NCBI Taxonomy" id="1234143"/>
    <lineage>
        <taxon>Bacteria</taxon>
        <taxon>Pseudomonadati</taxon>
        <taxon>Pseudomonadota</taxon>
        <taxon>Gammaproteobacteria</taxon>
        <taxon>Oceanospirillales</taxon>
        <taxon>Endozoicomonadaceae</taxon>
        <taxon>Endozoicomonas</taxon>
    </lineage>
</organism>
<feature type="region of interest" description="Disordered" evidence="1">
    <location>
        <begin position="317"/>
        <end position="380"/>
    </location>
</feature>
<dbReference type="EMBL" id="CP103300">
    <property type="protein sequence ID" value="UYM15800.1"/>
    <property type="molecule type" value="Genomic_DNA"/>
</dbReference>
<proteinExistence type="predicted"/>
<name>A0ABY6GSR4_9GAMM</name>
<feature type="region of interest" description="Disordered" evidence="1">
    <location>
        <begin position="767"/>
        <end position="848"/>
    </location>
</feature>